<reference evidence="1" key="1">
    <citation type="submission" date="2014-09" db="EMBL/GenBank/DDBJ databases">
        <authorList>
            <person name="Magalhaes I.L.F."/>
            <person name="Oliveira U."/>
            <person name="Santos F.R."/>
            <person name="Vidigal T.H.D.A."/>
            <person name="Brescovit A.D."/>
            <person name="Santos A.J."/>
        </authorList>
    </citation>
    <scope>NUCLEOTIDE SEQUENCE</scope>
    <source>
        <tissue evidence="1">Shoot tissue taken approximately 20 cm above the soil surface</tissue>
    </source>
</reference>
<protein>
    <submittedName>
        <fullName evidence="1">Uncharacterized protein</fullName>
    </submittedName>
</protein>
<accession>A0A0A9I2B7</accession>
<reference evidence="1" key="2">
    <citation type="journal article" date="2015" name="Data Brief">
        <title>Shoot transcriptome of the giant reed, Arundo donax.</title>
        <authorList>
            <person name="Barrero R.A."/>
            <person name="Guerrero F.D."/>
            <person name="Moolhuijzen P."/>
            <person name="Goolsby J.A."/>
            <person name="Tidwell J."/>
            <person name="Bellgard S.E."/>
            <person name="Bellgard M.I."/>
        </authorList>
    </citation>
    <scope>NUCLEOTIDE SEQUENCE</scope>
    <source>
        <tissue evidence="1">Shoot tissue taken approximately 20 cm above the soil surface</tissue>
    </source>
</reference>
<dbReference type="EMBL" id="GBRH01158573">
    <property type="protein sequence ID" value="JAE39323.1"/>
    <property type="molecule type" value="Transcribed_RNA"/>
</dbReference>
<name>A0A0A9I2B7_ARUDO</name>
<dbReference type="AlphaFoldDB" id="A0A0A9I2B7"/>
<evidence type="ECO:0000313" key="1">
    <source>
        <dbReference type="EMBL" id="JAE39323.1"/>
    </source>
</evidence>
<proteinExistence type="predicted"/>
<organism evidence="1">
    <name type="scientific">Arundo donax</name>
    <name type="common">Giant reed</name>
    <name type="synonym">Donax arundinaceus</name>
    <dbReference type="NCBI Taxonomy" id="35708"/>
    <lineage>
        <taxon>Eukaryota</taxon>
        <taxon>Viridiplantae</taxon>
        <taxon>Streptophyta</taxon>
        <taxon>Embryophyta</taxon>
        <taxon>Tracheophyta</taxon>
        <taxon>Spermatophyta</taxon>
        <taxon>Magnoliopsida</taxon>
        <taxon>Liliopsida</taxon>
        <taxon>Poales</taxon>
        <taxon>Poaceae</taxon>
        <taxon>PACMAD clade</taxon>
        <taxon>Arundinoideae</taxon>
        <taxon>Arundineae</taxon>
        <taxon>Arundo</taxon>
    </lineage>
</organism>
<sequence>MLPDIISKVGDFGASTAVESIPKMLEKKGFTDFNELGKKSYTYPTQDELGDNSQVVEVVKRRFYQDFWIPFGCDIAKKAVADCLAKLILSQAKDII</sequence>